<dbReference type="Gene3D" id="3.20.10.10">
    <property type="entry name" value="D-amino Acid Aminotransferase, subunit A, domain 2"/>
    <property type="match status" value="1"/>
</dbReference>
<dbReference type="PANTHER" id="PTHR42743">
    <property type="entry name" value="AMINO-ACID AMINOTRANSFERASE"/>
    <property type="match status" value="1"/>
</dbReference>
<keyword evidence="2" id="KW-0808">Transferase</keyword>
<dbReference type="Gene3D" id="3.30.470.10">
    <property type="match status" value="1"/>
</dbReference>
<evidence type="ECO:0000256" key="1">
    <source>
        <dbReference type="ARBA" id="ARBA00009320"/>
    </source>
</evidence>
<protein>
    <submittedName>
        <fullName evidence="2">Branched-chain amino acid aminotransferase</fullName>
        <ecNumber evidence="2">2.6.1.42</ecNumber>
    </submittedName>
</protein>
<comment type="similarity">
    <text evidence="1">Belongs to the class-IV pyridoxal-phosphate-dependent aminotransferase family.</text>
</comment>
<dbReference type="InterPro" id="IPR001544">
    <property type="entry name" value="Aminotrans_IV"/>
</dbReference>
<dbReference type="InterPro" id="IPR043131">
    <property type="entry name" value="BCAT-like_N"/>
</dbReference>
<name>A0A1K1LGJ2_9BACT</name>
<organism evidence="2 3">
    <name type="scientific">Desulfovibrio piger</name>
    <dbReference type="NCBI Taxonomy" id="901"/>
    <lineage>
        <taxon>Bacteria</taxon>
        <taxon>Pseudomonadati</taxon>
        <taxon>Thermodesulfobacteriota</taxon>
        <taxon>Desulfovibrionia</taxon>
        <taxon>Desulfovibrionales</taxon>
        <taxon>Desulfovibrionaceae</taxon>
        <taxon>Desulfovibrio</taxon>
    </lineage>
</organism>
<dbReference type="EC" id="2.6.1.42" evidence="2"/>
<dbReference type="KEGG" id="dpg:DESPIGER_2015"/>
<dbReference type="AlphaFoldDB" id="A0A1K1LGJ2"/>
<dbReference type="GO" id="GO:0004084">
    <property type="term" value="F:branched-chain-amino-acid transaminase activity"/>
    <property type="evidence" value="ECO:0007669"/>
    <property type="project" value="UniProtKB-EC"/>
</dbReference>
<proteinExistence type="inferred from homology"/>
<dbReference type="Proteomes" id="UP000186323">
    <property type="component" value="Chromosome I"/>
</dbReference>
<dbReference type="Pfam" id="PF01063">
    <property type="entry name" value="Aminotran_4"/>
    <property type="match status" value="1"/>
</dbReference>
<evidence type="ECO:0000313" key="3">
    <source>
        <dbReference type="Proteomes" id="UP000186323"/>
    </source>
</evidence>
<dbReference type="GO" id="GO:0046394">
    <property type="term" value="P:carboxylic acid biosynthetic process"/>
    <property type="evidence" value="ECO:0007669"/>
    <property type="project" value="UniProtKB-ARBA"/>
</dbReference>
<gene>
    <name evidence="2" type="ORF">DESPIGER_2015</name>
</gene>
<dbReference type="InterPro" id="IPR043132">
    <property type="entry name" value="BCAT-like_C"/>
</dbReference>
<keyword evidence="3" id="KW-1185">Reference proteome</keyword>
<dbReference type="SUPFAM" id="SSF56752">
    <property type="entry name" value="D-aminoacid aminotransferase-like PLP-dependent enzymes"/>
    <property type="match status" value="1"/>
</dbReference>
<sequence>MQGEGPVPAVAGQVLPPVFCRVARARALSRSGARYSPPLPFVLEKDVSPAAAAGRGPAPISNHNRPRPRGTAFRGDAMKILDADAWMAALMAAPRPGADKILAFYDARVDAVCRDARCLLLPLDDHMCHRGDALFESLCYREGRLFALEEHLARLRDGSRALSLLPPCSWDGLRARILDVARASGSDHGDIRVLVGRGPGGFGISPEECPRSSLYIVALRKELPTEAFYEKGLTAFASAIPPKQDYLARIKSTNYLPNVFMAAEARQRGMDVAVTFDEDGHLGEAAIANVGIVDAEGRLCCPEGRRILPGTSMLAARKIAPQRLPVVERPIRREEIFTAREMLLFTSASLCVGISHFEGRPIGQGPDAGRPGPVARWLRDALLEHMLATGTPFQRP</sequence>
<dbReference type="InterPro" id="IPR036038">
    <property type="entry name" value="Aminotransferase-like"/>
</dbReference>
<evidence type="ECO:0000313" key="2">
    <source>
        <dbReference type="EMBL" id="SFV73839.1"/>
    </source>
</evidence>
<dbReference type="PANTHER" id="PTHR42743:SF22">
    <property type="entry name" value="D-AMINO-ACID TRANSAMINASE, CHLOROPLASTIC"/>
    <property type="match status" value="1"/>
</dbReference>
<dbReference type="InterPro" id="IPR050571">
    <property type="entry name" value="Class-IV_PLP-Dep_Aminotrnsfr"/>
</dbReference>
<keyword evidence="2" id="KW-0032">Aminotransferase</keyword>
<dbReference type="EMBL" id="LT630450">
    <property type="protein sequence ID" value="SFV73839.1"/>
    <property type="molecule type" value="Genomic_DNA"/>
</dbReference>
<reference evidence="3" key="1">
    <citation type="submission" date="2016-10" db="EMBL/GenBank/DDBJ databases">
        <authorList>
            <person name="Wegmann U."/>
        </authorList>
    </citation>
    <scope>NUCLEOTIDE SEQUENCE [LARGE SCALE GENOMIC DNA]</scope>
</reference>
<accession>A0A1K1LGJ2</accession>